<protein>
    <submittedName>
        <fullName evidence="2">Uncharacterized protein</fullName>
    </submittedName>
</protein>
<feature type="transmembrane region" description="Helical" evidence="1">
    <location>
        <begin position="87"/>
        <end position="109"/>
    </location>
</feature>
<dbReference type="RefSeq" id="WP_044428240.1">
    <property type="nucleotide sequence ID" value="NZ_BJYZ01000009.1"/>
</dbReference>
<comment type="caution">
    <text evidence="2">The sequence shown here is derived from an EMBL/GenBank/DDBJ whole genome shotgun (WGS) entry which is preliminary data.</text>
</comment>
<sequence>MSATAYPTANRNLWSLVAGFVAGFLGVLIFHQLMLGLLHLIGLTAGQPYALRAIPPLGIPAFLSAAFWGGVWGIVFALVHHRFPRGMAYWVAAFLFGAIFPTLVAWFVVLPMKGMPAGNGWQLAGMLTGILVNGAWGIGTAFFLQRLPGVLGASRRDI</sequence>
<accession>A0A512DP40</accession>
<feature type="transmembrane region" description="Helical" evidence="1">
    <location>
        <begin position="121"/>
        <end position="144"/>
    </location>
</feature>
<feature type="transmembrane region" description="Helical" evidence="1">
    <location>
        <begin position="12"/>
        <end position="41"/>
    </location>
</feature>
<reference evidence="2 3" key="1">
    <citation type="submission" date="2019-07" db="EMBL/GenBank/DDBJ databases">
        <title>Whole genome shotgun sequence of Skermanella aerolata NBRC 106429.</title>
        <authorList>
            <person name="Hosoyama A."/>
            <person name="Uohara A."/>
            <person name="Ohji S."/>
            <person name="Ichikawa N."/>
        </authorList>
    </citation>
    <scope>NUCLEOTIDE SEQUENCE [LARGE SCALE GENOMIC DNA]</scope>
    <source>
        <strain evidence="2 3">NBRC 106429</strain>
    </source>
</reference>
<dbReference type="Proteomes" id="UP000321523">
    <property type="component" value="Unassembled WGS sequence"/>
</dbReference>
<name>A0A512DP40_9PROT</name>
<gene>
    <name evidence="2" type="ORF">SAE02_24020</name>
</gene>
<dbReference type="AlphaFoldDB" id="A0A512DP40"/>
<keyword evidence="1" id="KW-1133">Transmembrane helix</keyword>
<evidence type="ECO:0000313" key="3">
    <source>
        <dbReference type="Proteomes" id="UP000321523"/>
    </source>
</evidence>
<dbReference type="EMBL" id="BJYZ01000009">
    <property type="protein sequence ID" value="GEO38254.1"/>
    <property type="molecule type" value="Genomic_DNA"/>
</dbReference>
<proteinExistence type="predicted"/>
<organism evidence="2 3">
    <name type="scientific">Skermanella aerolata</name>
    <dbReference type="NCBI Taxonomy" id="393310"/>
    <lineage>
        <taxon>Bacteria</taxon>
        <taxon>Pseudomonadati</taxon>
        <taxon>Pseudomonadota</taxon>
        <taxon>Alphaproteobacteria</taxon>
        <taxon>Rhodospirillales</taxon>
        <taxon>Azospirillaceae</taxon>
        <taxon>Skermanella</taxon>
    </lineage>
</organism>
<keyword evidence="3" id="KW-1185">Reference proteome</keyword>
<evidence type="ECO:0000256" key="1">
    <source>
        <dbReference type="SAM" id="Phobius"/>
    </source>
</evidence>
<evidence type="ECO:0000313" key="2">
    <source>
        <dbReference type="EMBL" id="GEO38254.1"/>
    </source>
</evidence>
<keyword evidence="1" id="KW-0472">Membrane</keyword>
<keyword evidence="1" id="KW-0812">Transmembrane</keyword>
<feature type="transmembrane region" description="Helical" evidence="1">
    <location>
        <begin position="61"/>
        <end position="80"/>
    </location>
</feature>
<dbReference type="OrthoDB" id="7361074at2"/>